<dbReference type="EMBL" id="MJFZ01000675">
    <property type="protein sequence ID" value="RAW26173.1"/>
    <property type="molecule type" value="Genomic_DNA"/>
</dbReference>
<dbReference type="VEuPathDB" id="FungiDB:PC110_g17429"/>
<dbReference type="InterPro" id="IPR039537">
    <property type="entry name" value="Retrotran_Ty1/copia-like"/>
</dbReference>
<dbReference type="STRING" id="29920.A0A329RN76"/>
<evidence type="ECO:0000259" key="1">
    <source>
        <dbReference type="PROSITE" id="PS50994"/>
    </source>
</evidence>
<dbReference type="EMBL" id="RCMI01000112">
    <property type="protein sequence ID" value="KAG2933719.1"/>
    <property type="molecule type" value="Genomic_DNA"/>
</dbReference>
<proteinExistence type="predicted"/>
<evidence type="ECO:0000313" key="6">
    <source>
        <dbReference type="Proteomes" id="UP000251314"/>
    </source>
</evidence>
<evidence type="ECO:0000313" key="2">
    <source>
        <dbReference type="EMBL" id="KAG2862068.1"/>
    </source>
</evidence>
<dbReference type="GO" id="GO:0015074">
    <property type="term" value="P:DNA integration"/>
    <property type="evidence" value="ECO:0007669"/>
    <property type="project" value="InterPro"/>
</dbReference>
<dbReference type="Proteomes" id="UP000774804">
    <property type="component" value="Unassembled WGS sequence"/>
</dbReference>
<dbReference type="Gene3D" id="3.30.420.10">
    <property type="entry name" value="Ribonuclease H-like superfamily/Ribonuclease H"/>
    <property type="match status" value="1"/>
</dbReference>
<reference evidence="4" key="3">
    <citation type="submission" date="2021-01" db="EMBL/GenBank/DDBJ databases">
        <title>Phytophthora aleatoria, a newly-described species from Pinus radiata is distinct from Phytophthora cactorum isolates based on comparative genomics.</title>
        <authorList>
            <person name="Mcdougal R."/>
            <person name="Panda P."/>
            <person name="Williams N."/>
            <person name="Studholme D.J."/>
        </authorList>
    </citation>
    <scope>NUCLEOTIDE SEQUENCE</scope>
    <source>
        <strain evidence="4">NZFS 3830</strain>
    </source>
</reference>
<dbReference type="InterPro" id="IPR036397">
    <property type="entry name" value="RNaseH_sf"/>
</dbReference>
<dbReference type="AlphaFoldDB" id="A0A329RN76"/>
<dbReference type="PANTHER" id="PTHR42648">
    <property type="entry name" value="TRANSPOSASE, PUTATIVE-RELATED"/>
    <property type="match status" value="1"/>
</dbReference>
<gene>
    <name evidence="4" type="ORF">JG687_00010631</name>
    <name evidence="5" type="ORF">PC110_g17429</name>
    <name evidence="2" type="ORF">PC113_g6658</name>
    <name evidence="3" type="ORF">PC115_g5414</name>
</gene>
<protein>
    <recommendedName>
        <fullName evidence="1">Integrase catalytic domain-containing protein</fullName>
    </recommendedName>
</protein>
<dbReference type="Proteomes" id="UP000251314">
    <property type="component" value="Unassembled WGS sequence"/>
</dbReference>
<dbReference type="SUPFAM" id="SSF53098">
    <property type="entry name" value="Ribonuclease H-like"/>
    <property type="match status" value="1"/>
</dbReference>
<dbReference type="InterPro" id="IPR001584">
    <property type="entry name" value="Integrase_cat-core"/>
</dbReference>
<dbReference type="OrthoDB" id="89181at2759"/>
<evidence type="ECO:0000313" key="5">
    <source>
        <dbReference type="EMBL" id="RAW26173.1"/>
    </source>
</evidence>
<organism evidence="5 6">
    <name type="scientific">Phytophthora cactorum</name>
    <dbReference type="NCBI Taxonomy" id="29920"/>
    <lineage>
        <taxon>Eukaryota</taxon>
        <taxon>Sar</taxon>
        <taxon>Stramenopiles</taxon>
        <taxon>Oomycota</taxon>
        <taxon>Peronosporomycetes</taxon>
        <taxon>Peronosporales</taxon>
        <taxon>Peronosporaceae</taxon>
        <taxon>Phytophthora</taxon>
    </lineage>
</organism>
<dbReference type="EMBL" id="RCMG01000138">
    <property type="protein sequence ID" value="KAG2862068.1"/>
    <property type="molecule type" value="Genomic_DNA"/>
</dbReference>
<dbReference type="Proteomes" id="UP000688947">
    <property type="component" value="Unassembled WGS sequence"/>
</dbReference>
<sequence length="129" mass="14782">MKDFLVYLERQHDVDETKLKIVRTDGGGEFIGQDFRQPCLNRGLRLQTTHAYSPFENGIAERANRKVCDMASTVPIEAALPHSLWEYAVRHAVHLHNRVIHKRRPELLHMTACTAPSQSSKTYLSSEKL</sequence>
<keyword evidence="6" id="KW-1185">Reference proteome</keyword>
<evidence type="ECO:0000313" key="4">
    <source>
        <dbReference type="EMBL" id="KAG6956379.1"/>
    </source>
</evidence>
<dbReference type="Proteomes" id="UP000735874">
    <property type="component" value="Unassembled WGS sequence"/>
</dbReference>
<accession>A0A329RN76</accession>
<name>A0A329RN76_9STRA</name>
<dbReference type="PROSITE" id="PS50994">
    <property type="entry name" value="INTEGRASE"/>
    <property type="match status" value="1"/>
</dbReference>
<feature type="domain" description="Integrase catalytic" evidence="1">
    <location>
        <begin position="1"/>
        <end position="124"/>
    </location>
</feature>
<dbReference type="PANTHER" id="PTHR42648:SF28">
    <property type="entry name" value="TRANSPOSON-ENCODED PROTEIN WITH RIBONUCLEASE H-LIKE AND RETROVIRUS ZINC FINGER-LIKE DOMAINS"/>
    <property type="match status" value="1"/>
</dbReference>
<reference evidence="2" key="2">
    <citation type="submission" date="2018-10" db="EMBL/GenBank/DDBJ databases">
        <title>Effector identification in a new, highly contiguous assembly of the strawberry crown rot pathogen Phytophthora cactorum.</title>
        <authorList>
            <person name="Armitage A.D."/>
            <person name="Nellist C.F."/>
            <person name="Bates H."/>
            <person name="Vickerstaff R.J."/>
            <person name="Harrison R.J."/>
        </authorList>
    </citation>
    <scope>NUCLEOTIDE SEQUENCE</scope>
    <source>
        <strain evidence="2">15-7</strain>
        <strain evidence="3">4032</strain>
    </source>
</reference>
<evidence type="ECO:0000313" key="3">
    <source>
        <dbReference type="EMBL" id="KAG2933719.1"/>
    </source>
</evidence>
<reference evidence="5 6" key="1">
    <citation type="submission" date="2018-01" db="EMBL/GenBank/DDBJ databases">
        <title>Draft genome of the strawberry crown rot pathogen Phytophthora cactorum.</title>
        <authorList>
            <person name="Armitage A.D."/>
            <person name="Lysoe E."/>
            <person name="Nellist C.F."/>
            <person name="Harrison R.J."/>
            <person name="Brurberg M.B."/>
        </authorList>
    </citation>
    <scope>NUCLEOTIDE SEQUENCE [LARGE SCALE GENOMIC DNA]</scope>
    <source>
        <strain evidence="5 6">10300</strain>
    </source>
</reference>
<dbReference type="InterPro" id="IPR012337">
    <property type="entry name" value="RNaseH-like_sf"/>
</dbReference>
<comment type="caution">
    <text evidence="5">The sequence shown here is derived from an EMBL/GenBank/DDBJ whole genome shotgun (WGS) entry which is preliminary data.</text>
</comment>
<dbReference type="EMBL" id="JAENGZ010000610">
    <property type="protein sequence ID" value="KAG6956379.1"/>
    <property type="molecule type" value="Genomic_DNA"/>
</dbReference>
<dbReference type="GO" id="GO:0003676">
    <property type="term" value="F:nucleic acid binding"/>
    <property type="evidence" value="ECO:0007669"/>
    <property type="project" value="InterPro"/>
</dbReference>